<comment type="caution">
    <text evidence="2">The sequence shown here is derived from an EMBL/GenBank/DDBJ whole genome shotgun (WGS) entry which is preliminary data.</text>
</comment>
<protein>
    <recommendedName>
        <fullName evidence="4">DUF1985 domain-containing protein</fullName>
    </recommendedName>
</protein>
<evidence type="ECO:0000313" key="3">
    <source>
        <dbReference type="Proteomes" id="UP000541444"/>
    </source>
</evidence>
<dbReference type="EMBL" id="JACGCM010000140">
    <property type="protein sequence ID" value="KAF6175851.1"/>
    <property type="molecule type" value="Genomic_DNA"/>
</dbReference>
<gene>
    <name evidence="2" type="ORF">GIB67_003339</name>
</gene>
<evidence type="ECO:0000256" key="1">
    <source>
        <dbReference type="SAM" id="Phobius"/>
    </source>
</evidence>
<evidence type="ECO:0008006" key="4">
    <source>
        <dbReference type="Google" id="ProtNLM"/>
    </source>
</evidence>
<proteinExistence type="predicted"/>
<evidence type="ECO:0000313" key="2">
    <source>
        <dbReference type="EMBL" id="KAF6175851.1"/>
    </source>
</evidence>
<name>A0A7J7P8Q9_9MAGN</name>
<organism evidence="2 3">
    <name type="scientific">Kingdonia uniflora</name>
    <dbReference type="NCBI Taxonomy" id="39325"/>
    <lineage>
        <taxon>Eukaryota</taxon>
        <taxon>Viridiplantae</taxon>
        <taxon>Streptophyta</taxon>
        <taxon>Embryophyta</taxon>
        <taxon>Tracheophyta</taxon>
        <taxon>Spermatophyta</taxon>
        <taxon>Magnoliopsida</taxon>
        <taxon>Ranunculales</taxon>
        <taxon>Circaeasteraceae</taxon>
        <taxon>Kingdonia</taxon>
    </lineage>
</organism>
<keyword evidence="1" id="KW-0812">Transmembrane</keyword>
<keyword evidence="1" id="KW-1133">Transmembrane helix</keyword>
<keyword evidence="3" id="KW-1185">Reference proteome</keyword>
<accession>A0A7J7P8Q9</accession>
<feature type="transmembrane region" description="Helical" evidence="1">
    <location>
        <begin position="17"/>
        <end position="38"/>
    </location>
</feature>
<dbReference type="OrthoDB" id="684301at2759"/>
<keyword evidence="1" id="KW-0472">Membrane</keyword>
<feature type="transmembrane region" description="Helical" evidence="1">
    <location>
        <begin position="59"/>
        <end position="79"/>
    </location>
</feature>
<dbReference type="Proteomes" id="UP000541444">
    <property type="component" value="Unassembled WGS sequence"/>
</dbReference>
<reference evidence="2 3" key="1">
    <citation type="journal article" date="2020" name="IScience">
        <title>Genome Sequencing of the Endangered Kingdonia uniflora (Circaeasteraceae, Ranunculales) Reveals Potential Mechanisms of Evolutionary Specialization.</title>
        <authorList>
            <person name="Sun Y."/>
            <person name="Deng T."/>
            <person name="Zhang A."/>
            <person name="Moore M.J."/>
            <person name="Landis J.B."/>
            <person name="Lin N."/>
            <person name="Zhang H."/>
            <person name="Zhang X."/>
            <person name="Huang J."/>
            <person name="Zhang X."/>
            <person name="Sun H."/>
            <person name="Wang H."/>
        </authorList>
    </citation>
    <scope>NUCLEOTIDE SEQUENCE [LARGE SCALE GENOMIC DNA]</scope>
    <source>
        <strain evidence="2">TB1705</strain>
        <tissue evidence="2">Leaf</tissue>
    </source>
</reference>
<dbReference type="AlphaFoldDB" id="A0A7J7P8Q9"/>
<sequence length="362" mass="40935">MFVALPEEEKSVLRATYFAPLLLINPIATMSTLVVEIFDRHLGDMKFQFGETIIQMKSIHVYLILGLRVSPIANEFLFVDPKHMMNFRMRRFPKKKNTYGLKEIDDALKQAKLERYHEDVFRLNLLKIILSFFLPNKGRNVWVKYVDLVDDLDQFNNFPWAMKPSESNMQQGLVQEAMYFLSFLSCHLSSSSVCIFWRNQIEAPTIEAAPIICAPTVGVPAIGSSSSATKIKAVVVRQVAPGEGLEVVKDLIADGDVKVNLEAISSEYGGGLLKWKKGDKNDNYDNIIVEENVKFEEEQPQVVEEEDSEPPTVVTLVVAEVVKADIVFFNQEDVVGEAYQASADQANVISVEEQTIEVYKRM</sequence>